<dbReference type="Pfam" id="PF05960">
    <property type="entry name" value="DUF885"/>
    <property type="match status" value="1"/>
</dbReference>
<dbReference type="PANTHER" id="PTHR33361:SF16">
    <property type="entry name" value="DUF885 DOMAIN-CONTAINING PROTEIN"/>
    <property type="match status" value="1"/>
</dbReference>
<keyword evidence="2" id="KW-1185">Reference proteome</keyword>
<evidence type="ECO:0000313" key="1">
    <source>
        <dbReference type="EMBL" id="MBB4658725.1"/>
    </source>
</evidence>
<protein>
    <submittedName>
        <fullName evidence="1">Uncharacterized protein (DUF885 family)</fullName>
    </submittedName>
</protein>
<dbReference type="RefSeq" id="WP_183816908.1">
    <property type="nucleotide sequence ID" value="NZ_JACHOB010000002.1"/>
</dbReference>
<dbReference type="PROSITE" id="PS51257">
    <property type="entry name" value="PROKAR_LIPOPROTEIN"/>
    <property type="match status" value="1"/>
</dbReference>
<sequence>MRPLFLTLLASTALTACGGGDEPPAASEVTVEETEPGAQNQNSVEAETARLDEWFAARFEEQLDFSPITKTTLGRKDEDYDQIDDMSEAAEDRQLAWYRSTVEELEEEFDRDMLTPEAKTSYDLWVYDLEQQEKSLPYRRKAYTFTQMQGPQAFLPNFLINFHAVETDEDMQAYVTRIGGVAKAIGQLQERAQAGLDEGTRPPRFAYDGVIAQSRALITGAPFEGEGEAPLWSDAKAKIAALEEAGTIDAERAETLREETRTALLEEFGPAYEDLIAFIEEDMPNTTELAEGVGSLPDGKNYYEVALQTSTTTDMTPDEVHELGLSEVARIRGEMEAIKDEVGFEGTLQEFFEFMRTDDQFFYPNTDEGREEYLKSAREHLAFIEERLPDFFGILPKAGLTVKRVEAFREEDGGAQHYYPGTPDGSRDGIFYAHLSDMRAMPIPQLEVIAYHEGVPGHHMQISIAQELEGVPEFRTQNFYGSYVEGWALYSEILAKEMGAYDDAYSDFGRLTTEIWRAIRLVLDTGLHSKGWSEEEAVQYFMDNSPAAEGQIRSEVRRYLVWPGQATTYKIGMLKIQELRARAEEALGDDFDVRAFHDTVLGGGALPLDILERRVDEWIADQQAA</sequence>
<dbReference type="InterPro" id="IPR010281">
    <property type="entry name" value="DUF885"/>
</dbReference>
<reference evidence="1 2" key="1">
    <citation type="submission" date="2020-08" db="EMBL/GenBank/DDBJ databases">
        <title>Genomic Encyclopedia of Type Strains, Phase IV (KMG-IV): sequencing the most valuable type-strain genomes for metagenomic binning, comparative biology and taxonomic classification.</title>
        <authorList>
            <person name="Goeker M."/>
        </authorList>
    </citation>
    <scope>NUCLEOTIDE SEQUENCE [LARGE SCALE GENOMIC DNA]</scope>
    <source>
        <strain evidence="1 2">DSM 102850</strain>
    </source>
</reference>
<comment type="caution">
    <text evidence="1">The sequence shown here is derived from an EMBL/GenBank/DDBJ whole genome shotgun (WGS) entry which is preliminary data.</text>
</comment>
<accession>A0A840I317</accession>
<proteinExistence type="predicted"/>
<gene>
    <name evidence="1" type="ORF">GGQ59_001239</name>
</gene>
<organism evidence="1 2">
    <name type="scientific">Parvularcula dongshanensis</name>
    <dbReference type="NCBI Taxonomy" id="1173995"/>
    <lineage>
        <taxon>Bacteria</taxon>
        <taxon>Pseudomonadati</taxon>
        <taxon>Pseudomonadota</taxon>
        <taxon>Alphaproteobacteria</taxon>
        <taxon>Parvularculales</taxon>
        <taxon>Parvularculaceae</taxon>
        <taxon>Parvularcula</taxon>
    </lineage>
</organism>
<dbReference type="AlphaFoldDB" id="A0A840I317"/>
<dbReference type="Proteomes" id="UP000563524">
    <property type="component" value="Unassembled WGS sequence"/>
</dbReference>
<evidence type="ECO:0000313" key="2">
    <source>
        <dbReference type="Proteomes" id="UP000563524"/>
    </source>
</evidence>
<dbReference type="PANTHER" id="PTHR33361">
    <property type="entry name" value="GLR0591 PROTEIN"/>
    <property type="match status" value="1"/>
</dbReference>
<dbReference type="EMBL" id="JACHOB010000002">
    <property type="protein sequence ID" value="MBB4658725.1"/>
    <property type="molecule type" value="Genomic_DNA"/>
</dbReference>
<name>A0A840I317_9PROT</name>